<proteinExistence type="predicted"/>
<reference evidence="3 4" key="1">
    <citation type="submission" date="2018-03" db="EMBL/GenBank/DDBJ databases">
        <title>Chitinolytic properties of Streptosporangium nondiastaticum TBG75A20.</title>
        <authorList>
            <person name="Gayathri V."/>
            <person name="Shiburaj S."/>
        </authorList>
    </citation>
    <scope>NUCLEOTIDE SEQUENCE [LARGE SCALE GENOMIC DNA]</scope>
    <source>
        <strain evidence="3 4">TBG75A20</strain>
    </source>
</reference>
<dbReference type="Proteomes" id="UP000242427">
    <property type="component" value="Unassembled WGS sequence"/>
</dbReference>
<dbReference type="OrthoDB" id="4333909at2"/>
<organism evidence="3 4">
    <name type="scientific">Streptosporangium nondiastaticum</name>
    <dbReference type="NCBI Taxonomy" id="35764"/>
    <lineage>
        <taxon>Bacteria</taxon>
        <taxon>Bacillati</taxon>
        <taxon>Actinomycetota</taxon>
        <taxon>Actinomycetes</taxon>
        <taxon>Streptosporangiales</taxon>
        <taxon>Streptosporangiaceae</taxon>
        <taxon>Streptosporangium</taxon>
    </lineage>
</organism>
<evidence type="ECO:0000256" key="2">
    <source>
        <dbReference type="SAM" id="SignalP"/>
    </source>
</evidence>
<feature type="region of interest" description="Disordered" evidence="1">
    <location>
        <begin position="28"/>
        <end position="54"/>
    </location>
</feature>
<evidence type="ECO:0000256" key="1">
    <source>
        <dbReference type="SAM" id="MobiDB-lite"/>
    </source>
</evidence>
<comment type="caution">
    <text evidence="3">The sequence shown here is derived from an EMBL/GenBank/DDBJ whole genome shotgun (WGS) entry which is preliminary data.</text>
</comment>
<name>A0A9X7PH17_9ACTN</name>
<keyword evidence="4" id="KW-1185">Reference proteome</keyword>
<keyword evidence="2" id="KW-0732">Signal</keyword>
<feature type="chain" id="PRO_5040921596" evidence="2">
    <location>
        <begin position="24"/>
        <end position="238"/>
    </location>
</feature>
<evidence type="ECO:0000313" key="3">
    <source>
        <dbReference type="EMBL" id="PSJ27547.1"/>
    </source>
</evidence>
<feature type="compositionally biased region" description="Low complexity" evidence="1">
    <location>
        <begin position="38"/>
        <end position="54"/>
    </location>
</feature>
<sequence>MHRTAPRLARLLACAAVPVMLVATGCSDDEGGAKKKSPSPSASASAPGASPSVKAATFAKLPPEVCKTIAEKTIDSLVPKAKKKEGEALATSDANDSASCFWNGLNDEDVKDLQFRSLTVSYKRLASDPTLGSGEKRAEKFAEQQVTKATTADGAKDAKTTKAEGIGDGANLVATDTKKDDDDYRNATVVARTGNVVVTVKYSGAGFQGAKNPAADDIAKGAQDAAKEAVAAVAAANK</sequence>
<gene>
    <name evidence="3" type="ORF">B7P34_16955</name>
</gene>
<accession>A0A9X7PH17</accession>
<dbReference type="PROSITE" id="PS51257">
    <property type="entry name" value="PROKAR_LIPOPROTEIN"/>
    <property type="match status" value="1"/>
</dbReference>
<dbReference type="AlphaFoldDB" id="A0A9X7PH17"/>
<dbReference type="RefSeq" id="WP_106677407.1">
    <property type="nucleotide sequence ID" value="NZ_PXWG01000040.1"/>
</dbReference>
<evidence type="ECO:0000313" key="4">
    <source>
        <dbReference type="Proteomes" id="UP000242427"/>
    </source>
</evidence>
<protein>
    <submittedName>
        <fullName evidence="3">DUF3558 domain-containing protein</fullName>
    </submittedName>
</protein>
<feature type="signal peptide" evidence="2">
    <location>
        <begin position="1"/>
        <end position="23"/>
    </location>
</feature>
<dbReference type="EMBL" id="PXWG01000040">
    <property type="protein sequence ID" value="PSJ27547.1"/>
    <property type="molecule type" value="Genomic_DNA"/>
</dbReference>